<dbReference type="PROSITE" id="PS51257">
    <property type="entry name" value="PROKAR_LIPOPROTEIN"/>
    <property type="match status" value="1"/>
</dbReference>
<dbReference type="Gene3D" id="3.40.50.150">
    <property type="entry name" value="Vaccinia Virus protein VP39"/>
    <property type="match status" value="1"/>
</dbReference>
<dbReference type="CDD" id="cd02440">
    <property type="entry name" value="AdoMet_MTases"/>
    <property type="match status" value="1"/>
</dbReference>
<dbReference type="GO" id="GO:0008168">
    <property type="term" value="F:methyltransferase activity"/>
    <property type="evidence" value="ECO:0007669"/>
    <property type="project" value="UniProtKB-KW"/>
</dbReference>
<keyword evidence="2" id="KW-0808">Transferase</keyword>
<feature type="chain" id="PRO_5032859678" evidence="1">
    <location>
        <begin position="22"/>
        <end position="268"/>
    </location>
</feature>
<dbReference type="OrthoDB" id="9342567at2"/>
<keyword evidence="1" id="KW-0732">Signal</keyword>
<dbReference type="InterPro" id="IPR029063">
    <property type="entry name" value="SAM-dependent_MTases_sf"/>
</dbReference>
<dbReference type="SUPFAM" id="SSF53335">
    <property type="entry name" value="S-adenosyl-L-methionine-dependent methyltransferases"/>
    <property type="match status" value="1"/>
</dbReference>
<sequence length="268" mass="28667">MVRKTVFAAVVAALLAGCSGADTPAAEQPARYDPASYSAAINDIARPAADRERDATRKPGELLAFAEIDAGDVVGDYIMGGGYVTRLLATAVGAEGKVYAFQPDEFIQFRPEYATEQDEAVRPYSDNDGKPTRVFPLRGPIAAPPFPEKLDTIITVMNLHDLFIGPMPEGTADQAIAALYDALKPGGSLIVIDHLAEEGSGAATADSLHRMDPDLALNRLTAAGFVLEQESDLYSRPTDPRTANVFDEGIRGSSDQFAWRLRKPAAAQ</sequence>
<evidence type="ECO:0000256" key="1">
    <source>
        <dbReference type="SAM" id="SignalP"/>
    </source>
</evidence>
<organism evidence="2 3">
    <name type="scientific">Alteraurantiacibacter buctensis</name>
    <dbReference type="NCBI Taxonomy" id="1503981"/>
    <lineage>
        <taxon>Bacteria</taxon>
        <taxon>Pseudomonadati</taxon>
        <taxon>Pseudomonadota</taxon>
        <taxon>Alphaproteobacteria</taxon>
        <taxon>Sphingomonadales</taxon>
        <taxon>Erythrobacteraceae</taxon>
        <taxon>Alteraurantiacibacter</taxon>
    </lineage>
</organism>
<gene>
    <name evidence="2" type="ORF">GRI99_01570</name>
</gene>
<reference evidence="2 3" key="1">
    <citation type="submission" date="2019-12" db="EMBL/GenBank/DDBJ databases">
        <title>Genomic-based taxomic classification of the family Erythrobacteraceae.</title>
        <authorList>
            <person name="Xu L."/>
        </authorList>
    </citation>
    <scope>NUCLEOTIDE SEQUENCE [LARGE SCALE GENOMIC DNA]</scope>
    <source>
        <strain evidence="2 3">M0322</strain>
    </source>
</reference>
<comment type="caution">
    <text evidence="2">The sequence shown here is derived from an EMBL/GenBank/DDBJ whole genome shotgun (WGS) entry which is preliminary data.</text>
</comment>
<evidence type="ECO:0000313" key="2">
    <source>
        <dbReference type="EMBL" id="MXO70319.1"/>
    </source>
</evidence>
<proteinExistence type="predicted"/>
<evidence type="ECO:0000313" key="3">
    <source>
        <dbReference type="Proteomes" id="UP000466966"/>
    </source>
</evidence>
<dbReference type="GO" id="GO:0032259">
    <property type="term" value="P:methylation"/>
    <property type="evidence" value="ECO:0007669"/>
    <property type="project" value="UniProtKB-KW"/>
</dbReference>
<feature type="signal peptide" evidence="1">
    <location>
        <begin position="1"/>
        <end position="21"/>
    </location>
</feature>
<name>A0A844YRX3_9SPHN</name>
<dbReference type="Proteomes" id="UP000466966">
    <property type="component" value="Unassembled WGS sequence"/>
</dbReference>
<keyword evidence="3" id="KW-1185">Reference proteome</keyword>
<dbReference type="EMBL" id="WTYV01000001">
    <property type="protein sequence ID" value="MXO70319.1"/>
    <property type="molecule type" value="Genomic_DNA"/>
</dbReference>
<dbReference type="InterPro" id="IPR016980">
    <property type="entry name" value="S-AdoMet-dep_MeTrfase_Alr7345"/>
</dbReference>
<dbReference type="RefSeq" id="WP_160770253.1">
    <property type="nucleotide sequence ID" value="NZ_WTYV01000001.1"/>
</dbReference>
<accession>A0A844YRX3</accession>
<dbReference type="PIRSF" id="PIRSF031679">
    <property type="entry name" value="Mtase_Alr7345_prd"/>
    <property type="match status" value="1"/>
</dbReference>
<protein>
    <submittedName>
        <fullName evidence="2">Methyltransferase</fullName>
    </submittedName>
</protein>
<keyword evidence="2" id="KW-0489">Methyltransferase</keyword>
<dbReference type="AlphaFoldDB" id="A0A844YRX3"/>